<dbReference type="Proteomes" id="UP000730482">
    <property type="component" value="Unassembled WGS sequence"/>
</dbReference>
<comment type="caution">
    <text evidence="1">The sequence shown here is derived from an EMBL/GenBank/DDBJ whole genome shotgun (WGS) entry which is preliminary data.</text>
</comment>
<dbReference type="NCBIfam" id="NF008496">
    <property type="entry name" value="PRK11408.1-3"/>
    <property type="match status" value="1"/>
</dbReference>
<organism evidence="1 2">
    <name type="scientific">Catenulispora pinistramenti</name>
    <dbReference type="NCBI Taxonomy" id="2705254"/>
    <lineage>
        <taxon>Bacteria</taxon>
        <taxon>Bacillati</taxon>
        <taxon>Actinomycetota</taxon>
        <taxon>Actinomycetes</taxon>
        <taxon>Catenulisporales</taxon>
        <taxon>Catenulisporaceae</taxon>
        <taxon>Catenulispora</taxon>
    </lineage>
</organism>
<keyword evidence="2" id="KW-1185">Reference proteome</keyword>
<dbReference type="InterPro" id="IPR021239">
    <property type="entry name" value="DUF2625"/>
</dbReference>
<evidence type="ECO:0000313" key="2">
    <source>
        <dbReference type="Proteomes" id="UP000730482"/>
    </source>
</evidence>
<dbReference type="EMBL" id="JAAFYZ010000082">
    <property type="protein sequence ID" value="MBS2549808.1"/>
    <property type="molecule type" value="Genomic_DNA"/>
</dbReference>
<gene>
    <name evidence="1" type="ORF">KGQ19_23370</name>
</gene>
<reference evidence="1 2" key="1">
    <citation type="submission" date="2020-02" db="EMBL/GenBank/DDBJ databases">
        <title>Acidophilic actinobacteria isolated from forest soil.</title>
        <authorList>
            <person name="Golinska P."/>
        </authorList>
    </citation>
    <scope>NUCLEOTIDE SEQUENCE [LARGE SCALE GENOMIC DNA]</scope>
    <source>
        <strain evidence="1 2">NL8</strain>
    </source>
</reference>
<name>A0ABS5KUT3_9ACTN</name>
<sequence>MIWRMRELTELIEVEDPAWPDLQALFAACPIPLTVFAPDARESTRGLLQLQVTARSMLGGLTLRSGGLLVDDGWVRVFGGGSGEDGGLPSLAQVNGFPAAFDPAWQASAGLVVAHDVLGGVFAVNGVDPAAVGRPGQPGQMTYFAPDTLEWEALDIGHSAWLGWLLSERLEGFYSALRWEGWRAEVAAAGPAEGISVFPFLWSKQAEDVATTSRRTVPMAGVLGISADFANQIGVGDPGFLGLV</sequence>
<dbReference type="Pfam" id="PF10946">
    <property type="entry name" value="DUF2625"/>
    <property type="match status" value="1"/>
</dbReference>
<evidence type="ECO:0000313" key="1">
    <source>
        <dbReference type="EMBL" id="MBS2549808.1"/>
    </source>
</evidence>
<accession>A0ABS5KUT3</accession>
<protein>
    <submittedName>
        <fullName evidence="1">DUF2625 domain-containing protein</fullName>
    </submittedName>
</protein>
<proteinExistence type="predicted"/>